<dbReference type="Gene3D" id="3.40.50.1010">
    <property type="entry name" value="5'-nuclease"/>
    <property type="match status" value="1"/>
</dbReference>
<dbReference type="HAMAP" id="MF_00265">
    <property type="entry name" value="VapC_Nob1"/>
    <property type="match status" value="1"/>
</dbReference>
<comment type="caution">
    <text evidence="7">The sequence shown here is derived from an EMBL/GenBank/DDBJ whole genome shotgun (WGS) entry which is preliminary data.</text>
</comment>
<dbReference type="EMBL" id="JAPDDT010000027">
    <property type="protein sequence ID" value="MCW1926465.1"/>
    <property type="molecule type" value="Genomic_DNA"/>
</dbReference>
<reference evidence="7 8" key="1">
    <citation type="submission" date="2022-10" db="EMBL/GenBank/DDBJ databases">
        <title>Luteolibacter arcticus strain CCTCC AB 2014275, whole genome shotgun sequencing project.</title>
        <authorList>
            <person name="Zhao G."/>
            <person name="Shen L."/>
        </authorList>
    </citation>
    <scope>NUCLEOTIDE SEQUENCE [LARGE SCALE GENOMIC DNA]</scope>
    <source>
        <strain evidence="7 8">CCTCC AB 2014275</strain>
    </source>
</reference>
<evidence type="ECO:0000256" key="3">
    <source>
        <dbReference type="ARBA" id="ARBA00022723"/>
    </source>
</evidence>
<keyword evidence="2 5" id="KW-0540">Nuclease</keyword>
<evidence type="ECO:0000256" key="1">
    <source>
        <dbReference type="ARBA" id="ARBA00022649"/>
    </source>
</evidence>
<evidence type="ECO:0000256" key="5">
    <source>
        <dbReference type="HAMAP-Rule" id="MF_00265"/>
    </source>
</evidence>
<comment type="cofactor">
    <cofactor evidence="5">
        <name>Mg(2+)</name>
        <dbReference type="ChEBI" id="CHEBI:18420"/>
    </cofactor>
</comment>
<dbReference type="Pfam" id="PF01850">
    <property type="entry name" value="PIN"/>
    <property type="match status" value="1"/>
</dbReference>
<evidence type="ECO:0000259" key="6">
    <source>
        <dbReference type="Pfam" id="PF01850"/>
    </source>
</evidence>
<sequence length="138" mass="14954">MIYFDSTVLVGATREDEPHHLACLAALKGGGCTSNHAMLEAFSILTGGRSLRKYSPAFAARLVSVSFEKQLQSISLSWPETHAMLAETQARGIRGGAIYDYQHLVCARKAGAEVLLTLNSRDFLSFAREGDPLIKSPA</sequence>
<keyword evidence="1 5" id="KW-1277">Toxin-antitoxin system</keyword>
<evidence type="ECO:0000313" key="8">
    <source>
        <dbReference type="Proteomes" id="UP001320876"/>
    </source>
</evidence>
<keyword evidence="4 5" id="KW-0378">Hydrolase</keyword>
<keyword evidence="5" id="KW-0800">Toxin</keyword>
<feature type="binding site" evidence="5">
    <location>
        <position position="100"/>
    </location>
    <ligand>
        <name>Mg(2+)</name>
        <dbReference type="ChEBI" id="CHEBI:18420"/>
    </ligand>
</feature>
<accession>A0ABT3GSL5</accession>
<dbReference type="InterPro" id="IPR029060">
    <property type="entry name" value="PIN-like_dom_sf"/>
</dbReference>
<name>A0ABT3GSL5_9BACT</name>
<feature type="domain" description="PIN" evidence="6">
    <location>
        <begin position="2"/>
        <end position="124"/>
    </location>
</feature>
<organism evidence="7 8">
    <name type="scientific">Luteolibacter arcticus</name>
    <dbReference type="NCBI Taxonomy" id="1581411"/>
    <lineage>
        <taxon>Bacteria</taxon>
        <taxon>Pseudomonadati</taxon>
        <taxon>Verrucomicrobiota</taxon>
        <taxon>Verrucomicrobiia</taxon>
        <taxon>Verrucomicrobiales</taxon>
        <taxon>Verrucomicrobiaceae</taxon>
        <taxon>Luteolibacter</taxon>
    </lineage>
</organism>
<comment type="function">
    <text evidence="5">Toxic component of a toxin-antitoxin (TA) system. An RNase.</text>
</comment>
<protein>
    <recommendedName>
        <fullName evidence="5">Ribonuclease VapC</fullName>
        <shortName evidence="5">RNase VapC</shortName>
        <ecNumber evidence="5">3.1.-.-</ecNumber>
    </recommendedName>
    <alternativeName>
        <fullName evidence="5">Toxin VapC</fullName>
    </alternativeName>
</protein>
<dbReference type="Proteomes" id="UP001320876">
    <property type="component" value="Unassembled WGS sequence"/>
</dbReference>
<evidence type="ECO:0000256" key="4">
    <source>
        <dbReference type="ARBA" id="ARBA00022801"/>
    </source>
</evidence>
<keyword evidence="3 5" id="KW-0479">Metal-binding</keyword>
<dbReference type="EC" id="3.1.-.-" evidence="5"/>
<dbReference type="SUPFAM" id="SSF88723">
    <property type="entry name" value="PIN domain-like"/>
    <property type="match status" value="1"/>
</dbReference>
<dbReference type="RefSeq" id="WP_264490573.1">
    <property type="nucleotide sequence ID" value="NZ_JAPDDT010000027.1"/>
</dbReference>
<evidence type="ECO:0000313" key="7">
    <source>
        <dbReference type="EMBL" id="MCW1926465.1"/>
    </source>
</evidence>
<proteinExistence type="inferred from homology"/>
<evidence type="ECO:0000256" key="2">
    <source>
        <dbReference type="ARBA" id="ARBA00022722"/>
    </source>
</evidence>
<gene>
    <name evidence="5" type="primary">vapC</name>
    <name evidence="7" type="ORF">OKA05_28195</name>
</gene>
<dbReference type="InterPro" id="IPR022907">
    <property type="entry name" value="VapC_family"/>
</dbReference>
<keyword evidence="5" id="KW-0460">Magnesium</keyword>
<comment type="similarity">
    <text evidence="5">Belongs to the PINc/VapC protein family.</text>
</comment>
<dbReference type="InterPro" id="IPR002716">
    <property type="entry name" value="PIN_dom"/>
</dbReference>
<feature type="binding site" evidence="5">
    <location>
        <position position="5"/>
    </location>
    <ligand>
        <name>Mg(2+)</name>
        <dbReference type="ChEBI" id="CHEBI:18420"/>
    </ligand>
</feature>
<keyword evidence="8" id="KW-1185">Reference proteome</keyword>